<dbReference type="EMBL" id="FNGS01000002">
    <property type="protein sequence ID" value="SDL50120.1"/>
    <property type="molecule type" value="Genomic_DNA"/>
</dbReference>
<dbReference type="InterPro" id="IPR037284">
    <property type="entry name" value="SUF_FeS_clus_asmbl_SufBD_sf"/>
</dbReference>
<name>A0A1G9KJY1_9BACT</name>
<reference evidence="4 5" key="1">
    <citation type="submission" date="2016-10" db="EMBL/GenBank/DDBJ databases">
        <authorList>
            <person name="de Groot N.N."/>
        </authorList>
    </citation>
    <scope>NUCLEOTIDE SEQUENCE [LARGE SCALE GENOMIC DNA]</scope>
    <source>
        <strain evidence="4 5">DSM 21668</strain>
    </source>
</reference>
<evidence type="ECO:0000259" key="2">
    <source>
        <dbReference type="Pfam" id="PF01458"/>
    </source>
</evidence>
<evidence type="ECO:0000313" key="4">
    <source>
        <dbReference type="EMBL" id="SDL50120.1"/>
    </source>
</evidence>
<feature type="domain" description="SUF system FeS cluster assembly SufBD core" evidence="2">
    <location>
        <begin position="181"/>
        <end position="410"/>
    </location>
</feature>
<gene>
    <name evidence="4" type="ORF">SAMN04488090_1054</name>
</gene>
<dbReference type="RefSeq" id="WP_093198710.1">
    <property type="nucleotide sequence ID" value="NZ_FNGS01000002.1"/>
</dbReference>
<dbReference type="InterPro" id="IPR055346">
    <property type="entry name" value="Fe-S_cluster_assembly_SufBD"/>
</dbReference>
<protein>
    <submittedName>
        <fullName evidence="4">Iron-regulated ABC transporter permease protein SufD</fullName>
    </submittedName>
</protein>
<dbReference type="Pfam" id="PF01458">
    <property type="entry name" value="SUFBD_core"/>
    <property type="match status" value="1"/>
</dbReference>
<keyword evidence="5" id="KW-1185">Reference proteome</keyword>
<sequence length="438" mass="48854">MTTPIDFKAQLIAEFQLNETRLNGESRSPLHQRRRLALTRFEQLGFPTIKNEEWKYSNVKNLISQPFSLTPPASVTAEDLSSLQIPNLTGNILYFINGQFQPQLSTIVSPESDVVILPFAEAAKRFPEVVETHFGAYADDEKDAFTALNTAFAQHGVFISVPKGKVVEEPVVLRFIADARTENVAVQPRNLILLGERAEIKVAESFRTLGEFTSFTNIVTEASLGENSHLEYYKVQDETEKAFHIGTTQIHHSQSSQSYGTTVTINGGFVRNNLNLVMGGENVEAHLYGLYLPNGRQHIDNHTLVDHAQPNSYSNELYKGILFDQSTGVFNGKIFVREDAQKTNAYQSCKNVLASGDATMNTKPQLEIYADDVKCSHGTTTGQMDEEALFYLQSRGIPKDKARALLMLAFAEDVVEKIKIPAIQEYLESAITRKVGEI</sequence>
<dbReference type="InterPro" id="IPR000825">
    <property type="entry name" value="SUF_FeS_clus_asmbl_SufBD_core"/>
</dbReference>
<dbReference type="Proteomes" id="UP000198901">
    <property type="component" value="Unassembled WGS sequence"/>
</dbReference>
<dbReference type="AlphaFoldDB" id="A0A1G9KJY1"/>
<dbReference type="InterPro" id="IPR011542">
    <property type="entry name" value="SUF_FeS_clus_asmbl_SufD"/>
</dbReference>
<dbReference type="SUPFAM" id="SSF101960">
    <property type="entry name" value="Stabilizer of iron transporter SufD"/>
    <property type="match status" value="1"/>
</dbReference>
<accession>A0A1G9KJY1</accession>
<evidence type="ECO:0000256" key="1">
    <source>
        <dbReference type="ARBA" id="ARBA00043967"/>
    </source>
</evidence>
<dbReference type="PANTHER" id="PTHR43575:SF1">
    <property type="entry name" value="PROTEIN ABCI7, CHLOROPLASTIC"/>
    <property type="match status" value="1"/>
</dbReference>
<dbReference type="InterPro" id="IPR045595">
    <property type="entry name" value="SufBD_N"/>
</dbReference>
<comment type="similarity">
    <text evidence="1">Belongs to the iron-sulfur cluster assembly SufBD family.</text>
</comment>
<proteinExistence type="inferred from homology"/>
<dbReference type="GO" id="GO:0016226">
    <property type="term" value="P:iron-sulfur cluster assembly"/>
    <property type="evidence" value="ECO:0007669"/>
    <property type="project" value="InterPro"/>
</dbReference>
<organism evidence="4 5">
    <name type="scientific">Siphonobacter aquaeclarae</name>
    <dbReference type="NCBI Taxonomy" id="563176"/>
    <lineage>
        <taxon>Bacteria</taxon>
        <taxon>Pseudomonadati</taxon>
        <taxon>Bacteroidota</taxon>
        <taxon>Cytophagia</taxon>
        <taxon>Cytophagales</taxon>
        <taxon>Cytophagaceae</taxon>
        <taxon>Siphonobacter</taxon>
    </lineage>
</organism>
<dbReference type="STRING" id="563176.SAMN04488090_1054"/>
<dbReference type="Pfam" id="PF19295">
    <property type="entry name" value="SufBD_N"/>
    <property type="match status" value="1"/>
</dbReference>
<feature type="domain" description="SUF system FeS cluster assembly SufBD N-terminal" evidence="3">
    <location>
        <begin position="8"/>
        <end position="171"/>
    </location>
</feature>
<evidence type="ECO:0000259" key="3">
    <source>
        <dbReference type="Pfam" id="PF19295"/>
    </source>
</evidence>
<dbReference type="OrthoDB" id="9768262at2"/>
<evidence type="ECO:0000313" key="5">
    <source>
        <dbReference type="Proteomes" id="UP000198901"/>
    </source>
</evidence>
<dbReference type="PANTHER" id="PTHR43575">
    <property type="entry name" value="PROTEIN ABCI7, CHLOROPLASTIC"/>
    <property type="match status" value="1"/>
</dbReference>
<dbReference type="NCBIfam" id="TIGR01981">
    <property type="entry name" value="sufD"/>
    <property type="match status" value="1"/>
</dbReference>